<evidence type="ECO:0000259" key="5">
    <source>
        <dbReference type="PROSITE" id="PS50110"/>
    </source>
</evidence>
<feature type="domain" description="HTH luxR-type" evidence="4">
    <location>
        <begin position="149"/>
        <end position="214"/>
    </location>
</feature>
<dbReference type="InterPro" id="IPR000792">
    <property type="entry name" value="Tscrpt_reg_LuxR_C"/>
</dbReference>
<organism evidence="6 7">
    <name type="scientific">Tahibacter amnicola</name>
    <dbReference type="NCBI Taxonomy" id="2976241"/>
    <lineage>
        <taxon>Bacteria</taxon>
        <taxon>Pseudomonadati</taxon>
        <taxon>Pseudomonadota</taxon>
        <taxon>Gammaproteobacteria</taxon>
        <taxon>Lysobacterales</taxon>
        <taxon>Rhodanobacteraceae</taxon>
        <taxon>Tahibacter</taxon>
    </lineage>
</organism>
<accession>A0ABY6BDL0</accession>
<dbReference type="SUPFAM" id="SSF46894">
    <property type="entry name" value="C-terminal effector domain of the bipartite response regulators"/>
    <property type="match status" value="1"/>
</dbReference>
<evidence type="ECO:0000313" key="6">
    <source>
        <dbReference type="EMBL" id="UXI67318.1"/>
    </source>
</evidence>
<proteinExistence type="predicted"/>
<name>A0ABY6BDL0_9GAMM</name>
<dbReference type="SMART" id="SM00448">
    <property type="entry name" value="REC"/>
    <property type="match status" value="1"/>
</dbReference>
<sequence length="217" mass="23373">MTKPAASETVRVIVADDHTLVRAGICRLLEGTPGVAVVGEASNADEALQLVDQHHPDVALIDLAMPGRSGLDLIGDLRARFPRTAVVVMSMHTELGYVRTSLERGASAYIVKDAAPAELEQALHAARHGQTFVSPPIAAQMLSAFVGRSKNSLDALSPRQREILHHIAKGEATKEIAAALGISVKTVETHRARMMDLLGIKRSSELLRFALQHNLNM</sequence>
<dbReference type="SMART" id="SM00421">
    <property type="entry name" value="HTH_LUXR"/>
    <property type="match status" value="1"/>
</dbReference>
<reference evidence="6" key="1">
    <citation type="submission" date="2022-09" db="EMBL/GenBank/DDBJ databases">
        <title>Tahibacter sp. nov., isolated from a fresh water.</title>
        <authorList>
            <person name="Baek J.H."/>
            <person name="Lee J.K."/>
            <person name="Kim J.M."/>
            <person name="Jeon C.O."/>
        </authorList>
    </citation>
    <scope>NUCLEOTIDE SEQUENCE</scope>
    <source>
        <strain evidence="6">W38</strain>
    </source>
</reference>
<protein>
    <submittedName>
        <fullName evidence="6">Response regulator transcription factor</fullName>
    </submittedName>
</protein>
<dbReference type="InterPro" id="IPR039420">
    <property type="entry name" value="WalR-like"/>
</dbReference>
<dbReference type="PROSITE" id="PS50043">
    <property type="entry name" value="HTH_LUXR_2"/>
    <property type="match status" value="1"/>
</dbReference>
<dbReference type="Gene3D" id="3.40.50.2300">
    <property type="match status" value="1"/>
</dbReference>
<dbReference type="InterPro" id="IPR011006">
    <property type="entry name" value="CheY-like_superfamily"/>
</dbReference>
<keyword evidence="7" id="KW-1185">Reference proteome</keyword>
<evidence type="ECO:0000259" key="4">
    <source>
        <dbReference type="PROSITE" id="PS50043"/>
    </source>
</evidence>
<dbReference type="Pfam" id="PF00072">
    <property type="entry name" value="Response_reg"/>
    <property type="match status" value="1"/>
</dbReference>
<gene>
    <name evidence="6" type="ORF">N4264_21655</name>
</gene>
<dbReference type="SUPFAM" id="SSF52172">
    <property type="entry name" value="CheY-like"/>
    <property type="match status" value="1"/>
</dbReference>
<keyword evidence="2" id="KW-0238">DNA-binding</keyword>
<dbReference type="PANTHER" id="PTHR43214:SF43">
    <property type="entry name" value="TWO-COMPONENT RESPONSE REGULATOR"/>
    <property type="match status" value="1"/>
</dbReference>
<dbReference type="EMBL" id="CP104694">
    <property type="protein sequence ID" value="UXI67318.1"/>
    <property type="molecule type" value="Genomic_DNA"/>
</dbReference>
<dbReference type="Pfam" id="PF00196">
    <property type="entry name" value="GerE"/>
    <property type="match status" value="1"/>
</dbReference>
<evidence type="ECO:0000256" key="2">
    <source>
        <dbReference type="ARBA" id="ARBA00023125"/>
    </source>
</evidence>
<dbReference type="PROSITE" id="PS50110">
    <property type="entry name" value="RESPONSE_REGULATORY"/>
    <property type="match status" value="1"/>
</dbReference>
<keyword evidence="1 3" id="KW-0597">Phosphoprotein</keyword>
<evidence type="ECO:0000256" key="3">
    <source>
        <dbReference type="PROSITE-ProRule" id="PRU00169"/>
    </source>
</evidence>
<evidence type="ECO:0000256" key="1">
    <source>
        <dbReference type="ARBA" id="ARBA00022553"/>
    </source>
</evidence>
<feature type="modified residue" description="4-aspartylphosphate" evidence="3">
    <location>
        <position position="62"/>
    </location>
</feature>
<dbReference type="RefSeq" id="WP_261694293.1">
    <property type="nucleotide sequence ID" value="NZ_CP104694.1"/>
</dbReference>
<evidence type="ECO:0000313" key="7">
    <source>
        <dbReference type="Proteomes" id="UP001064632"/>
    </source>
</evidence>
<dbReference type="CDD" id="cd06170">
    <property type="entry name" value="LuxR_C_like"/>
    <property type="match status" value="1"/>
</dbReference>
<dbReference type="PRINTS" id="PR00038">
    <property type="entry name" value="HTHLUXR"/>
</dbReference>
<dbReference type="CDD" id="cd17535">
    <property type="entry name" value="REC_NarL-like"/>
    <property type="match status" value="1"/>
</dbReference>
<feature type="domain" description="Response regulatory" evidence="5">
    <location>
        <begin position="11"/>
        <end position="127"/>
    </location>
</feature>
<dbReference type="PANTHER" id="PTHR43214">
    <property type="entry name" value="TWO-COMPONENT RESPONSE REGULATOR"/>
    <property type="match status" value="1"/>
</dbReference>
<dbReference type="InterPro" id="IPR001789">
    <property type="entry name" value="Sig_transdc_resp-reg_receiver"/>
</dbReference>
<dbReference type="InterPro" id="IPR058245">
    <property type="entry name" value="NreC/VraR/RcsB-like_REC"/>
</dbReference>
<dbReference type="Proteomes" id="UP001064632">
    <property type="component" value="Chromosome"/>
</dbReference>
<dbReference type="InterPro" id="IPR016032">
    <property type="entry name" value="Sig_transdc_resp-reg_C-effctor"/>
</dbReference>